<dbReference type="AlphaFoldDB" id="A0A645EBA8"/>
<reference evidence="1" key="1">
    <citation type="submission" date="2019-08" db="EMBL/GenBank/DDBJ databases">
        <authorList>
            <person name="Kucharzyk K."/>
            <person name="Murdoch R.W."/>
            <person name="Higgins S."/>
            <person name="Loffler F."/>
        </authorList>
    </citation>
    <scope>NUCLEOTIDE SEQUENCE</scope>
</reference>
<protein>
    <submittedName>
        <fullName evidence="1">Uncharacterized protein</fullName>
    </submittedName>
</protein>
<evidence type="ECO:0000313" key="1">
    <source>
        <dbReference type="EMBL" id="MPM98599.1"/>
    </source>
</evidence>
<gene>
    <name evidence="1" type="ORF">SDC9_145787</name>
</gene>
<name>A0A645EBA8_9ZZZZ</name>
<sequence length="87" mass="9470">MKFSTGGGQNGNFEVPDDIKATLSSEQGQKIMNTISSLDEKTMAKLTQIANSVDKTMLSNMLKNNPQVKATLNSPDLVDRIKKLLGE</sequence>
<accession>A0A645EBA8</accession>
<organism evidence="1">
    <name type="scientific">bioreactor metagenome</name>
    <dbReference type="NCBI Taxonomy" id="1076179"/>
    <lineage>
        <taxon>unclassified sequences</taxon>
        <taxon>metagenomes</taxon>
        <taxon>ecological metagenomes</taxon>
    </lineage>
</organism>
<proteinExistence type="predicted"/>
<comment type="caution">
    <text evidence="1">The sequence shown here is derived from an EMBL/GenBank/DDBJ whole genome shotgun (WGS) entry which is preliminary data.</text>
</comment>
<dbReference type="EMBL" id="VSSQ01044743">
    <property type="protein sequence ID" value="MPM98599.1"/>
    <property type="molecule type" value="Genomic_DNA"/>
</dbReference>